<dbReference type="PANTHER" id="PTHR24014">
    <property type="entry name" value="2-OXOGLUTARATE AND IRON-DEPENDENT OXYGENASE DOMAIN-CONTAINING PROTEIN 2"/>
    <property type="match status" value="1"/>
</dbReference>
<evidence type="ECO:0000256" key="5">
    <source>
        <dbReference type="ARBA" id="ARBA00023002"/>
    </source>
</evidence>
<dbReference type="PROSITE" id="PS51471">
    <property type="entry name" value="FE2OG_OXY"/>
    <property type="match status" value="1"/>
</dbReference>
<dbReference type="VEuPathDB" id="CryptoDB:Cvel_19392"/>
<keyword evidence="6" id="KW-0408">Iron</keyword>
<evidence type="ECO:0000256" key="3">
    <source>
        <dbReference type="ARBA" id="ARBA00022896"/>
    </source>
</evidence>
<dbReference type="SMART" id="SM00702">
    <property type="entry name" value="P4Hc"/>
    <property type="match status" value="1"/>
</dbReference>
<dbReference type="CDD" id="cd00195">
    <property type="entry name" value="UBCc_UEV"/>
    <property type="match status" value="1"/>
</dbReference>
<keyword evidence="5" id="KW-0560">Oxidoreductase</keyword>
<evidence type="ECO:0000256" key="4">
    <source>
        <dbReference type="ARBA" id="ARBA00022964"/>
    </source>
</evidence>
<dbReference type="GO" id="GO:0051213">
    <property type="term" value="F:dioxygenase activity"/>
    <property type="evidence" value="ECO:0007669"/>
    <property type="project" value="UniProtKB-KW"/>
</dbReference>
<evidence type="ECO:0000313" key="8">
    <source>
        <dbReference type="EMBL" id="CEM20462.1"/>
    </source>
</evidence>
<feature type="domain" description="Fe2OG dioxygenase" evidence="7">
    <location>
        <begin position="323"/>
        <end position="417"/>
    </location>
</feature>
<evidence type="ECO:0000256" key="6">
    <source>
        <dbReference type="ARBA" id="ARBA00023004"/>
    </source>
</evidence>
<dbReference type="InterPro" id="IPR006620">
    <property type="entry name" value="Pro_4_hyd_alph"/>
</dbReference>
<organism evidence="8">
    <name type="scientific">Chromera velia CCMP2878</name>
    <dbReference type="NCBI Taxonomy" id="1169474"/>
    <lineage>
        <taxon>Eukaryota</taxon>
        <taxon>Sar</taxon>
        <taxon>Alveolata</taxon>
        <taxon>Colpodellida</taxon>
        <taxon>Chromeraceae</taxon>
        <taxon>Chromera</taxon>
    </lineage>
</organism>
<keyword evidence="2" id="KW-0479">Metal-binding</keyword>
<dbReference type="EMBL" id="CDMZ01000737">
    <property type="protein sequence ID" value="CEM20462.1"/>
    <property type="molecule type" value="Genomic_DNA"/>
</dbReference>
<name>A0A0G4FYD7_9ALVE</name>
<protein>
    <recommendedName>
        <fullName evidence="7">Fe2OG dioxygenase domain-containing protein</fullName>
    </recommendedName>
</protein>
<dbReference type="Gene3D" id="3.10.110.10">
    <property type="entry name" value="Ubiquitin Conjugating Enzyme"/>
    <property type="match status" value="1"/>
</dbReference>
<evidence type="ECO:0000259" key="7">
    <source>
        <dbReference type="PROSITE" id="PS51471"/>
    </source>
</evidence>
<keyword evidence="3" id="KW-0847">Vitamin C</keyword>
<sequence>MFQPPVFEEQHPEGKGAEAIAALRNELTCFRQNGLPSFVLCISDVSPAKQVLDDEHLVPNRNMAEGPFEVFADIRGVEGTAYSGVYQVGLKVSNKWPQVVPEVRVCSPITHAFVTDLGFLPACFYTALSEKQGNTPGTLLSVLEAVRTFLCSPLEFTGIKTKDLPQSFTFNMSASEHRETEKKRVISAYGAQCKHRMLFQRPAAWKEEWFHPDFWKSWKAFQGAKEGEKGAVWEREKGRLFNAEVPEAVFTFPFLSDALTGALLEEVDAFAASNLPAHRPNSMNSYGLILDDIGMTPFVLALREEILKPLAEAFFPLEGHGIDGHHCFTVRYKKGEDLGLDVHTDDSDVTFNICLGKDFKGGHLVVCGGMGAPEHRQHSVSLHHRPGVCVIHLGRRRHGAQDIEDGERINLIVWTRSSLYRRSEEYNDPDYWEESAPPDPRCLSYTHDRDYGVFLPYESGGGQAPDEYKGKGWCPPKPCEYPGFVSETLVPPRRASNGR</sequence>
<reference evidence="8" key="1">
    <citation type="submission" date="2014-11" db="EMBL/GenBank/DDBJ databases">
        <authorList>
            <person name="Otto D Thomas"/>
            <person name="Naeem Raeece"/>
        </authorList>
    </citation>
    <scope>NUCLEOTIDE SEQUENCE</scope>
</reference>
<accession>A0A0G4FYD7</accession>
<evidence type="ECO:0000256" key="2">
    <source>
        <dbReference type="ARBA" id="ARBA00022723"/>
    </source>
</evidence>
<keyword evidence="4" id="KW-0223">Dioxygenase</keyword>
<dbReference type="SUPFAM" id="SSF54495">
    <property type="entry name" value="UBC-like"/>
    <property type="match status" value="1"/>
</dbReference>
<dbReference type="PhylomeDB" id="A0A0G4FYD7"/>
<dbReference type="InterPro" id="IPR016135">
    <property type="entry name" value="UBQ-conjugating_enzyme/RWD"/>
</dbReference>
<dbReference type="Pfam" id="PF25238">
    <property type="entry name" value="OGFOD2-like"/>
    <property type="match status" value="1"/>
</dbReference>
<proteinExistence type="predicted"/>
<dbReference type="GO" id="GO:0016705">
    <property type="term" value="F:oxidoreductase activity, acting on paired donors, with incorporation or reduction of molecular oxygen"/>
    <property type="evidence" value="ECO:0007669"/>
    <property type="project" value="InterPro"/>
</dbReference>
<dbReference type="GO" id="GO:0005506">
    <property type="term" value="F:iron ion binding"/>
    <property type="evidence" value="ECO:0007669"/>
    <property type="project" value="InterPro"/>
</dbReference>
<dbReference type="Gene3D" id="2.60.120.620">
    <property type="entry name" value="q2cbj1_9rhob like domain"/>
    <property type="match status" value="1"/>
</dbReference>
<dbReference type="PANTHER" id="PTHR24014:SF4">
    <property type="entry name" value="2-OXOGLUTARATE AND IRON-DEPENDENT OXYGENASE DOMAIN-CONTAINING PROTEIN 2"/>
    <property type="match status" value="1"/>
</dbReference>
<dbReference type="GO" id="GO:0031418">
    <property type="term" value="F:L-ascorbic acid binding"/>
    <property type="evidence" value="ECO:0007669"/>
    <property type="project" value="UniProtKB-KW"/>
</dbReference>
<dbReference type="AlphaFoldDB" id="A0A0G4FYD7"/>
<dbReference type="InterPro" id="IPR005123">
    <property type="entry name" value="Oxoglu/Fe-dep_dioxygenase_dom"/>
</dbReference>
<gene>
    <name evidence="8" type="ORF">Cvel_19392</name>
</gene>
<evidence type="ECO:0000256" key="1">
    <source>
        <dbReference type="ARBA" id="ARBA00001961"/>
    </source>
</evidence>
<comment type="cofactor">
    <cofactor evidence="1">
        <name>L-ascorbate</name>
        <dbReference type="ChEBI" id="CHEBI:38290"/>
    </cofactor>
</comment>